<reference evidence="2" key="1">
    <citation type="submission" date="2020-06" db="EMBL/GenBank/DDBJ databases">
        <authorList>
            <person name="Li T."/>
            <person name="Hu X."/>
            <person name="Zhang T."/>
            <person name="Song X."/>
            <person name="Zhang H."/>
            <person name="Dai N."/>
            <person name="Sheng W."/>
            <person name="Hou X."/>
            <person name="Wei L."/>
        </authorList>
    </citation>
    <scope>NUCLEOTIDE SEQUENCE</scope>
    <source>
        <strain evidence="2">G02</strain>
        <tissue evidence="2">Leaf</tissue>
    </source>
</reference>
<sequence>MLLVTSVSYSFMLNGEPFGFLLPERGIRQGDPLFPYLFIFCGEALSLMMQRAEDAGKLTGVAVAPEASRISHLLFADDTMVFCEANEVQLEEIRSILHRYEKALGQVINFQKSSMSVGGRISPHRKVQLAAILGVKLVPCHDHYLGLPASSGRARGTLFRGIRDRLWGRVTGWNSKLLSQAGRGVLIKSVLQSLPTSLKEFNLALLAKQGWRLLTRPEDLLSRVLKARYVGTGSFWDATVGRRPSLTWRSLIKARPLLAEGCFWCTGLDAQEARWRWRFNRKGYFTVRSAYNQAIIMRDREVPSSSISNPALMSQRGLLWRTIWNTRVSLRVRVFMWRMCMDVLPTLDKLERRKAGINTLCGICGMQGESVKHVFLECQFARQFWALACFPWRIISVWNENAVEWVSQIVQNVAEEDKCRFFTFCWMVWRNRCKKVMEDKMLDPMSVLRNAEIHCYNYNRVRSRTRVDGN</sequence>
<organism evidence="2">
    <name type="scientific">Sesamum radiatum</name>
    <name type="common">Black benniseed</name>
    <dbReference type="NCBI Taxonomy" id="300843"/>
    <lineage>
        <taxon>Eukaryota</taxon>
        <taxon>Viridiplantae</taxon>
        <taxon>Streptophyta</taxon>
        <taxon>Embryophyta</taxon>
        <taxon>Tracheophyta</taxon>
        <taxon>Spermatophyta</taxon>
        <taxon>Magnoliopsida</taxon>
        <taxon>eudicotyledons</taxon>
        <taxon>Gunneridae</taxon>
        <taxon>Pentapetalae</taxon>
        <taxon>asterids</taxon>
        <taxon>lamiids</taxon>
        <taxon>Lamiales</taxon>
        <taxon>Pedaliaceae</taxon>
        <taxon>Sesamum</taxon>
    </lineage>
</organism>
<gene>
    <name evidence="2" type="ORF">Sradi_2034600</name>
</gene>
<accession>A0AAW2TIC6</accession>
<comment type="caution">
    <text evidence="2">The sequence shown here is derived from an EMBL/GenBank/DDBJ whole genome shotgun (WGS) entry which is preliminary data.</text>
</comment>
<dbReference type="PROSITE" id="PS50878">
    <property type="entry name" value="RT_POL"/>
    <property type="match status" value="1"/>
</dbReference>
<dbReference type="PANTHER" id="PTHR33116:SF86">
    <property type="entry name" value="REVERSE TRANSCRIPTASE DOMAIN-CONTAINING PROTEIN"/>
    <property type="match status" value="1"/>
</dbReference>
<evidence type="ECO:0000313" key="2">
    <source>
        <dbReference type="EMBL" id="KAL0403938.1"/>
    </source>
</evidence>
<dbReference type="InterPro" id="IPR026960">
    <property type="entry name" value="RVT-Znf"/>
</dbReference>
<dbReference type="InterPro" id="IPR000477">
    <property type="entry name" value="RT_dom"/>
</dbReference>
<proteinExistence type="predicted"/>
<evidence type="ECO:0000259" key="1">
    <source>
        <dbReference type="PROSITE" id="PS50878"/>
    </source>
</evidence>
<dbReference type="AlphaFoldDB" id="A0AAW2TIC6"/>
<feature type="domain" description="Reverse transcriptase" evidence="1">
    <location>
        <begin position="1"/>
        <end position="137"/>
    </location>
</feature>
<dbReference type="EMBL" id="JACGWJ010000008">
    <property type="protein sequence ID" value="KAL0403938.1"/>
    <property type="molecule type" value="Genomic_DNA"/>
</dbReference>
<protein>
    <recommendedName>
        <fullName evidence="1">Reverse transcriptase domain-containing protein</fullName>
    </recommendedName>
</protein>
<reference evidence="2" key="2">
    <citation type="journal article" date="2024" name="Plant">
        <title>Genomic evolution and insights into agronomic trait innovations of Sesamum species.</title>
        <authorList>
            <person name="Miao H."/>
            <person name="Wang L."/>
            <person name="Qu L."/>
            <person name="Liu H."/>
            <person name="Sun Y."/>
            <person name="Le M."/>
            <person name="Wang Q."/>
            <person name="Wei S."/>
            <person name="Zheng Y."/>
            <person name="Lin W."/>
            <person name="Duan Y."/>
            <person name="Cao H."/>
            <person name="Xiong S."/>
            <person name="Wang X."/>
            <person name="Wei L."/>
            <person name="Li C."/>
            <person name="Ma Q."/>
            <person name="Ju M."/>
            <person name="Zhao R."/>
            <person name="Li G."/>
            <person name="Mu C."/>
            <person name="Tian Q."/>
            <person name="Mei H."/>
            <person name="Zhang T."/>
            <person name="Gao T."/>
            <person name="Zhang H."/>
        </authorList>
    </citation>
    <scope>NUCLEOTIDE SEQUENCE</scope>
    <source>
        <strain evidence="2">G02</strain>
    </source>
</reference>
<dbReference type="Pfam" id="PF00078">
    <property type="entry name" value="RVT_1"/>
    <property type="match status" value="1"/>
</dbReference>
<dbReference type="PANTHER" id="PTHR33116">
    <property type="entry name" value="REVERSE TRANSCRIPTASE ZINC-BINDING DOMAIN-CONTAINING PROTEIN-RELATED-RELATED"/>
    <property type="match status" value="1"/>
</dbReference>
<dbReference type="Pfam" id="PF13966">
    <property type="entry name" value="zf-RVT"/>
    <property type="match status" value="1"/>
</dbReference>
<name>A0AAW2TIC6_SESRA</name>